<comment type="pathway">
    <text evidence="2">Phospholipid metabolism; CDP-diacylglycerol biosynthesis; CDP-diacylglycerol from sn-glycerol 3-phosphate: step 3/3.</text>
</comment>
<sequence>MDTYDSNCGVYTVIFTVANIFEGIFWFLLPATLIVINDIFAYICGFFFGKPYRYQRKLGRDSLEHLSQL</sequence>
<accession>A0A6N2KWN8</accession>
<keyword evidence="8 15" id="KW-0812">Transmembrane</keyword>
<gene>
    <name evidence="16" type="ORF">SVIM_LOCUS149273</name>
</gene>
<organism evidence="16">
    <name type="scientific">Salix viminalis</name>
    <name type="common">Common osier</name>
    <name type="synonym">Basket willow</name>
    <dbReference type="NCBI Taxonomy" id="40686"/>
    <lineage>
        <taxon>Eukaryota</taxon>
        <taxon>Viridiplantae</taxon>
        <taxon>Streptophyta</taxon>
        <taxon>Embryophyta</taxon>
        <taxon>Tracheophyta</taxon>
        <taxon>Spermatophyta</taxon>
        <taxon>Magnoliopsida</taxon>
        <taxon>eudicotyledons</taxon>
        <taxon>Gunneridae</taxon>
        <taxon>Pentapetalae</taxon>
        <taxon>rosids</taxon>
        <taxon>fabids</taxon>
        <taxon>Malpighiales</taxon>
        <taxon>Salicaceae</taxon>
        <taxon>Saliceae</taxon>
        <taxon>Salix</taxon>
    </lineage>
</organism>
<comment type="pathway">
    <text evidence="3">Lipid metabolism.</text>
</comment>
<evidence type="ECO:0000256" key="14">
    <source>
        <dbReference type="ARBA" id="ARBA00023264"/>
    </source>
</evidence>
<feature type="transmembrane region" description="Helical" evidence="15">
    <location>
        <begin position="24"/>
        <end position="48"/>
    </location>
</feature>
<dbReference type="EMBL" id="CAADRP010000890">
    <property type="protein sequence ID" value="VFU33047.1"/>
    <property type="molecule type" value="Genomic_DNA"/>
</dbReference>
<dbReference type="PANTHER" id="PTHR13773">
    <property type="entry name" value="PHOSPHATIDATE CYTIDYLYLTRANSFERASE"/>
    <property type="match status" value="1"/>
</dbReference>
<dbReference type="GO" id="GO:0004605">
    <property type="term" value="F:phosphatidate cytidylyltransferase activity"/>
    <property type="evidence" value="ECO:0007669"/>
    <property type="project" value="UniProtKB-EC"/>
</dbReference>
<dbReference type="Pfam" id="PF01148">
    <property type="entry name" value="CTP_transf_1"/>
    <property type="match status" value="1"/>
</dbReference>
<keyword evidence="6" id="KW-0444">Lipid biosynthesis</keyword>
<keyword evidence="11" id="KW-0443">Lipid metabolism</keyword>
<evidence type="ECO:0000256" key="4">
    <source>
        <dbReference type="ARBA" id="ARBA00010185"/>
    </source>
</evidence>
<keyword evidence="9" id="KW-0548">Nucleotidyltransferase</keyword>
<keyword evidence="12 15" id="KW-0472">Membrane</keyword>
<evidence type="ECO:0000313" key="16">
    <source>
        <dbReference type="EMBL" id="VFU33047.1"/>
    </source>
</evidence>
<evidence type="ECO:0000256" key="1">
    <source>
        <dbReference type="ARBA" id="ARBA00004141"/>
    </source>
</evidence>
<comment type="subcellular location">
    <subcellularLocation>
        <location evidence="1">Membrane</location>
        <topology evidence="1">Multi-pass membrane protein</topology>
    </subcellularLocation>
</comment>
<dbReference type="AlphaFoldDB" id="A0A6N2KWN8"/>
<evidence type="ECO:0000256" key="6">
    <source>
        <dbReference type="ARBA" id="ARBA00022516"/>
    </source>
</evidence>
<dbReference type="EC" id="2.7.7.41" evidence="5"/>
<keyword evidence="13" id="KW-0594">Phospholipid biosynthesis</keyword>
<evidence type="ECO:0000256" key="2">
    <source>
        <dbReference type="ARBA" id="ARBA00005119"/>
    </source>
</evidence>
<dbReference type="InterPro" id="IPR016720">
    <property type="entry name" value="PC_Trfase_euk"/>
</dbReference>
<dbReference type="UniPathway" id="UPA00557">
    <property type="reaction ID" value="UER00614"/>
</dbReference>
<dbReference type="GO" id="GO:0005789">
    <property type="term" value="C:endoplasmic reticulum membrane"/>
    <property type="evidence" value="ECO:0007669"/>
    <property type="project" value="TreeGrafter"/>
</dbReference>
<evidence type="ECO:0000256" key="10">
    <source>
        <dbReference type="ARBA" id="ARBA00022989"/>
    </source>
</evidence>
<name>A0A6N2KWN8_SALVM</name>
<dbReference type="GO" id="GO:0016024">
    <property type="term" value="P:CDP-diacylglycerol biosynthetic process"/>
    <property type="evidence" value="ECO:0007669"/>
    <property type="project" value="UniProtKB-UniPathway"/>
</dbReference>
<comment type="similarity">
    <text evidence="4">Belongs to the CDS family.</text>
</comment>
<evidence type="ECO:0000256" key="3">
    <source>
        <dbReference type="ARBA" id="ARBA00005189"/>
    </source>
</evidence>
<reference evidence="16" key="1">
    <citation type="submission" date="2019-03" db="EMBL/GenBank/DDBJ databases">
        <authorList>
            <person name="Mank J."/>
            <person name="Almeida P."/>
        </authorList>
    </citation>
    <scope>NUCLEOTIDE SEQUENCE</scope>
    <source>
        <strain evidence="16">78183</strain>
    </source>
</reference>
<evidence type="ECO:0000256" key="7">
    <source>
        <dbReference type="ARBA" id="ARBA00022679"/>
    </source>
</evidence>
<evidence type="ECO:0000256" key="13">
    <source>
        <dbReference type="ARBA" id="ARBA00023209"/>
    </source>
</evidence>
<dbReference type="PANTHER" id="PTHR13773:SF31">
    <property type="entry name" value="PHOSPHATIDATE CYTIDYLYLTRANSFERASE 2"/>
    <property type="match status" value="1"/>
</dbReference>
<evidence type="ECO:0000256" key="5">
    <source>
        <dbReference type="ARBA" id="ARBA00012487"/>
    </source>
</evidence>
<evidence type="ECO:0000256" key="11">
    <source>
        <dbReference type="ARBA" id="ARBA00023098"/>
    </source>
</evidence>
<evidence type="ECO:0000256" key="12">
    <source>
        <dbReference type="ARBA" id="ARBA00023136"/>
    </source>
</evidence>
<evidence type="ECO:0000256" key="15">
    <source>
        <dbReference type="SAM" id="Phobius"/>
    </source>
</evidence>
<keyword evidence="14" id="KW-1208">Phospholipid metabolism</keyword>
<evidence type="ECO:0000256" key="9">
    <source>
        <dbReference type="ARBA" id="ARBA00022695"/>
    </source>
</evidence>
<keyword evidence="10 15" id="KW-1133">Transmembrane helix</keyword>
<keyword evidence="7" id="KW-0808">Transferase</keyword>
<protein>
    <recommendedName>
        <fullName evidence="5">phosphatidate cytidylyltransferase</fullName>
        <ecNumber evidence="5">2.7.7.41</ecNumber>
    </recommendedName>
</protein>
<evidence type="ECO:0000256" key="8">
    <source>
        <dbReference type="ARBA" id="ARBA00022692"/>
    </source>
</evidence>
<proteinExistence type="inferred from homology"/>